<keyword evidence="10" id="KW-1185">Reference proteome</keyword>
<protein>
    <submittedName>
        <fullName evidence="9">Enterobactin ABC transporter permease</fullName>
    </submittedName>
</protein>
<evidence type="ECO:0000313" key="10">
    <source>
        <dbReference type="Proteomes" id="UP000242224"/>
    </source>
</evidence>
<accession>A0ABX3ML61</accession>
<evidence type="ECO:0000256" key="3">
    <source>
        <dbReference type="ARBA" id="ARBA00022448"/>
    </source>
</evidence>
<keyword evidence="6 8" id="KW-1133">Transmembrane helix</keyword>
<dbReference type="PANTHER" id="PTHR30472:SF19">
    <property type="entry name" value="PETROBACTIN IMPORT SYSTEM PERMEASE PROTEIN YCLO"/>
    <property type="match status" value="1"/>
</dbReference>
<dbReference type="EMBL" id="MPZS01000002">
    <property type="protein sequence ID" value="OOY11971.1"/>
    <property type="molecule type" value="Genomic_DNA"/>
</dbReference>
<keyword evidence="3" id="KW-0813">Transport</keyword>
<dbReference type="Pfam" id="PF01032">
    <property type="entry name" value="FecCD"/>
    <property type="match status" value="1"/>
</dbReference>
<feature type="transmembrane region" description="Helical" evidence="8">
    <location>
        <begin position="47"/>
        <end position="67"/>
    </location>
</feature>
<evidence type="ECO:0000256" key="8">
    <source>
        <dbReference type="SAM" id="Phobius"/>
    </source>
</evidence>
<keyword evidence="5 8" id="KW-0812">Transmembrane</keyword>
<evidence type="ECO:0000256" key="4">
    <source>
        <dbReference type="ARBA" id="ARBA00022475"/>
    </source>
</evidence>
<evidence type="ECO:0000256" key="5">
    <source>
        <dbReference type="ARBA" id="ARBA00022692"/>
    </source>
</evidence>
<evidence type="ECO:0000256" key="7">
    <source>
        <dbReference type="ARBA" id="ARBA00023136"/>
    </source>
</evidence>
<feature type="transmembrane region" description="Helical" evidence="8">
    <location>
        <begin position="180"/>
        <end position="201"/>
    </location>
</feature>
<feature type="transmembrane region" description="Helical" evidence="8">
    <location>
        <begin position="269"/>
        <end position="289"/>
    </location>
</feature>
<organism evidence="9 10">
    <name type="scientific">Thioclava marina</name>
    <dbReference type="NCBI Taxonomy" id="1915077"/>
    <lineage>
        <taxon>Bacteria</taxon>
        <taxon>Pseudomonadati</taxon>
        <taxon>Pseudomonadota</taxon>
        <taxon>Alphaproteobacteria</taxon>
        <taxon>Rhodobacterales</taxon>
        <taxon>Paracoccaceae</taxon>
        <taxon>Thioclava</taxon>
    </lineage>
</organism>
<feature type="transmembrane region" description="Helical" evidence="8">
    <location>
        <begin position="108"/>
        <end position="127"/>
    </location>
</feature>
<comment type="caution">
    <text evidence="9">The sequence shown here is derived from an EMBL/GenBank/DDBJ whole genome shotgun (WGS) entry which is preliminary data.</text>
</comment>
<keyword evidence="4" id="KW-1003">Cell membrane</keyword>
<evidence type="ECO:0000256" key="2">
    <source>
        <dbReference type="ARBA" id="ARBA00007935"/>
    </source>
</evidence>
<evidence type="ECO:0000256" key="1">
    <source>
        <dbReference type="ARBA" id="ARBA00004651"/>
    </source>
</evidence>
<feature type="transmembrane region" description="Helical" evidence="8">
    <location>
        <begin position="295"/>
        <end position="316"/>
    </location>
</feature>
<evidence type="ECO:0000313" key="9">
    <source>
        <dbReference type="EMBL" id="OOY11971.1"/>
    </source>
</evidence>
<reference evidence="9 10" key="1">
    <citation type="submission" date="2016-11" db="EMBL/GenBank/DDBJ databases">
        <title>A multilocus sequence analysis scheme for characterization of bacteria in the genus Thioclava.</title>
        <authorList>
            <person name="Liu Y."/>
            <person name="Shao Z."/>
        </authorList>
    </citation>
    <scope>NUCLEOTIDE SEQUENCE [LARGE SCALE GENOMIC DNA]</scope>
    <source>
        <strain evidence="9 10">11.10-0-13</strain>
    </source>
</reference>
<gene>
    <name evidence="9" type="ORF">BMG00_12930</name>
</gene>
<dbReference type="InterPro" id="IPR037294">
    <property type="entry name" value="ABC_BtuC-like"/>
</dbReference>
<name>A0ABX3ML61_9RHOB</name>
<dbReference type="PANTHER" id="PTHR30472">
    <property type="entry name" value="FERRIC ENTEROBACTIN TRANSPORT SYSTEM PERMEASE PROTEIN"/>
    <property type="match status" value="1"/>
</dbReference>
<sequence length="321" mass="33463">MFTRFDAAARLAMVAALVVFLAMLWLFQGLGEGNWRFVLALRATKLASLALVAASVGVATVLFQTVAQNRILTPAIMGFDALYLLIQSLAVTGLGTIGFASLPTGAKFLLEAMLLTGVSVALFGALLGRASAETIGRTILTGMILGVMFRSGAVLLGRLLDPNEYAIVQQASFANFSRPAGGTLGWAALLALPALAVSHWLGPQLDVLGLGRDRAISLGSAHRRMVIGVLALVAVLTAVSTALVGPVAFFGLIVAGLAHALLPGARHRALLAGAALLAMALLISGQWAFERVLGLRATLSVVIEFAGGLFFLVLLLRGRVR</sequence>
<feature type="transmembrane region" description="Helical" evidence="8">
    <location>
        <begin position="139"/>
        <end position="160"/>
    </location>
</feature>
<feature type="transmembrane region" description="Helical" evidence="8">
    <location>
        <begin position="7"/>
        <end position="27"/>
    </location>
</feature>
<evidence type="ECO:0000256" key="6">
    <source>
        <dbReference type="ARBA" id="ARBA00022989"/>
    </source>
</evidence>
<dbReference type="Proteomes" id="UP000242224">
    <property type="component" value="Unassembled WGS sequence"/>
</dbReference>
<dbReference type="InterPro" id="IPR000522">
    <property type="entry name" value="ABC_transptr_permease_BtuC"/>
</dbReference>
<feature type="transmembrane region" description="Helical" evidence="8">
    <location>
        <begin position="221"/>
        <end position="239"/>
    </location>
</feature>
<feature type="transmembrane region" description="Helical" evidence="8">
    <location>
        <begin position="245"/>
        <end position="262"/>
    </location>
</feature>
<dbReference type="SUPFAM" id="SSF81345">
    <property type="entry name" value="ABC transporter involved in vitamin B12 uptake, BtuC"/>
    <property type="match status" value="1"/>
</dbReference>
<dbReference type="Gene3D" id="1.10.3470.10">
    <property type="entry name" value="ABC transporter involved in vitamin B12 uptake, BtuC"/>
    <property type="match status" value="1"/>
</dbReference>
<comment type="subcellular location">
    <subcellularLocation>
        <location evidence="1">Cell membrane</location>
        <topology evidence="1">Multi-pass membrane protein</topology>
    </subcellularLocation>
</comment>
<feature type="transmembrane region" description="Helical" evidence="8">
    <location>
        <begin position="79"/>
        <end position="102"/>
    </location>
</feature>
<proteinExistence type="inferred from homology"/>
<keyword evidence="7 8" id="KW-0472">Membrane</keyword>
<comment type="similarity">
    <text evidence="2">Belongs to the binding-protein-dependent transport system permease family. FecCD subfamily.</text>
</comment>